<evidence type="ECO:0000259" key="6">
    <source>
        <dbReference type="PROSITE" id="PS50056"/>
    </source>
</evidence>
<dbReference type="EMBL" id="CAUYUJ010009502">
    <property type="protein sequence ID" value="CAK0826969.1"/>
    <property type="molecule type" value="Genomic_DNA"/>
</dbReference>
<feature type="compositionally biased region" description="Basic and acidic residues" evidence="5">
    <location>
        <begin position="176"/>
        <end position="189"/>
    </location>
</feature>
<dbReference type="InterPro" id="IPR000340">
    <property type="entry name" value="Dual-sp_phosphatase_cat-dom"/>
</dbReference>
<proteinExistence type="inferred from homology"/>
<dbReference type="InterPro" id="IPR020422">
    <property type="entry name" value="TYR_PHOSPHATASE_DUAL_dom"/>
</dbReference>
<evidence type="ECO:0000256" key="1">
    <source>
        <dbReference type="ARBA" id="ARBA00008601"/>
    </source>
</evidence>
<evidence type="ECO:0000256" key="3">
    <source>
        <dbReference type="ARBA" id="ARBA00022801"/>
    </source>
</evidence>
<dbReference type="Proteomes" id="UP001189429">
    <property type="component" value="Unassembled WGS sequence"/>
</dbReference>
<comment type="caution">
    <text evidence="7">The sequence shown here is derived from an EMBL/GenBank/DDBJ whole genome shotgun (WGS) entry which is preliminary data.</text>
</comment>
<dbReference type="CDD" id="cd14498">
    <property type="entry name" value="DSP"/>
    <property type="match status" value="1"/>
</dbReference>
<dbReference type="Gene3D" id="3.90.190.10">
    <property type="entry name" value="Protein tyrosine phosphatase superfamily"/>
    <property type="match status" value="1"/>
</dbReference>
<dbReference type="PROSITE" id="PS50056">
    <property type="entry name" value="TYR_PHOSPHATASE_2"/>
    <property type="match status" value="1"/>
</dbReference>
<keyword evidence="4" id="KW-0904">Protein phosphatase</keyword>
<reference evidence="7" key="1">
    <citation type="submission" date="2023-10" db="EMBL/GenBank/DDBJ databases">
        <authorList>
            <person name="Chen Y."/>
            <person name="Shah S."/>
            <person name="Dougan E. K."/>
            <person name="Thang M."/>
            <person name="Chan C."/>
        </authorList>
    </citation>
    <scope>NUCLEOTIDE SEQUENCE [LARGE SCALE GENOMIC DNA]</scope>
</reference>
<name>A0ABN9S707_9DINO</name>
<feature type="domain" description="Tyrosine specific protein phosphatases" evidence="6">
    <location>
        <begin position="229"/>
        <end position="284"/>
    </location>
</feature>
<evidence type="ECO:0000256" key="4">
    <source>
        <dbReference type="ARBA" id="ARBA00022912"/>
    </source>
</evidence>
<dbReference type="PANTHER" id="PTHR10159:SF519">
    <property type="entry name" value="DUAL SPECIFICITY PROTEIN PHOSPHATASE MPK3"/>
    <property type="match status" value="1"/>
</dbReference>
<feature type="region of interest" description="Disordered" evidence="5">
    <location>
        <begin position="152"/>
        <end position="199"/>
    </location>
</feature>
<evidence type="ECO:0000256" key="5">
    <source>
        <dbReference type="SAM" id="MobiDB-lite"/>
    </source>
</evidence>
<evidence type="ECO:0000313" key="8">
    <source>
        <dbReference type="Proteomes" id="UP001189429"/>
    </source>
</evidence>
<dbReference type="PANTHER" id="PTHR10159">
    <property type="entry name" value="DUAL SPECIFICITY PROTEIN PHOSPHATASE"/>
    <property type="match status" value="1"/>
</dbReference>
<evidence type="ECO:0000256" key="2">
    <source>
        <dbReference type="ARBA" id="ARBA00013064"/>
    </source>
</evidence>
<dbReference type="Pfam" id="PF00782">
    <property type="entry name" value="DSPc"/>
    <property type="match status" value="1"/>
</dbReference>
<dbReference type="SUPFAM" id="SSF52799">
    <property type="entry name" value="(Phosphotyrosine protein) phosphatases II"/>
    <property type="match status" value="1"/>
</dbReference>
<dbReference type="SMART" id="SM00195">
    <property type="entry name" value="DSPc"/>
    <property type="match status" value="1"/>
</dbReference>
<keyword evidence="8" id="KW-1185">Reference proteome</keyword>
<accession>A0ABN9S707</accession>
<dbReference type="InterPro" id="IPR029021">
    <property type="entry name" value="Prot-tyrosine_phosphatase-like"/>
</dbReference>
<organism evidence="7 8">
    <name type="scientific">Prorocentrum cordatum</name>
    <dbReference type="NCBI Taxonomy" id="2364126"/>
    <lineage>
        <taxon>Eukaryota</taxon>
        <taxon>Sar</taxon>
        <taxon>Alveolata</taxon>
        <taxon>Dinophyceae</taxon>
        <taxon>Prorocentrales</taxon>
        <taxon>Prorocentraceae</taxon>
        <taxon>Prorocentrum</taxon>
    </lineage>
</organism>
<sequence length="322" mass="34691">MASLKEVLAARRKAWTSSEILTLEEAEQLRPEACSSKAACPHSSQSAGVRIFLGPGRDAQNLEQLRAHNVTHILNCADDVPNYHETAEPKIVYERLEIVDFGNDAGSGRTFRMAIEFCRSVLLESWQLGNGAGDPGDSGLYCDFARRPDLDSGVKRGGSESVSADPDATFEGSEQDASRADAEHPDQSSESRGACSDQRVGAMTSSASLSAREAESSCDGSLVTDPLASAGRCAILIHCANGSNRSVTVACAVLMALRNLRLNDAWEVIKARRPQALPLQDNQQQLLEFDKKLFRVSQASMTKADFYRRANSDPASAGSGRP</sequence>
<protein>
    <recommendedName>
        <fullName evidence="2">protein-tyrosine-phosphatase</fullName>
        <ecNumber evidence="2">3.1.3.48</ecNumber>
    </recommendedName>
</protein>
<evidence type="ECO:0000313" key="7">
    <source>
        <dbReference type="EMBL" id="CAK0826969.1"/>
    </source>
</evidence>
<dbReference type="InterPro" id="IPR000387">
    <property type="entry name" value="Tyr_Pase_dom"/>
</dbReference>
<comment type="similarity">
    <text evidence="1">Belongs to the protein-tyrosine phosphatase family. Non-receptor class dual specificity subfamily.</text>
</comment>
<keyword evidence="3" id="KW-0378">Hydrolase</keyword>
<gene>
    <name evidence="7" type="ORF">PCOR1329_LOCUS26619</name>
</gene>
<dbReference type="EC" id="3.1.3.48" evidence="2"/>